<dbReference type="GO" id="GO:0006096">
    <property type="term" value="P:glycolytic process"/>
    <property type="evidence" value="ECO:0007669"/>
    <property type="project" value="TreeGrafter"/>
</dbReference>
<dbReference type="EMBL" id="QXFV01003386">
    <property type="protein sequence ID" value="KAE8977220.1"/>
    <property type="molecule type" value="Genomic_DNA"/>
</dbReference>
<dbReference type="InterPro" id="IPR020831">
    <property type="entry name" value="GlycerAld/Erythrose_P_DH"/>
</dbReference>
<dbReference type="PANTHER" id="PTHR10836">
    <property type="entry name" value="GLYCERALDEHYDE 3-PHOSPHATE DEHYDROGENASE"/>
    <property type="match status" value="1"/>
</dbReference>
<comment type="caution">
    <text evidence="5">The sequence shown here is derived from an EMBL/GenBank/DDBJ whole genome shotgun (WGS) entry which is preliminary data.</text>
</comment>
<accession>A0A6A3I4Y5</accession>
<dbReference type="OrthoDB" id="10257471at2759"/>
<dbReference type="InterPro" id="IPR020829">
    <property type="entry name" value="GlycerAld_3-P_DH_cat"/>
</dbReference>
<dbReference type="SUPFAM" id="SSF55347">
    <property type="entry name" value="Glyceraldehyde-3-phosphate dehydrogenase-like, C-terminal domain"/>
    <property type="match status" value="1"/>
</dbReference>
<evidence type="ECO:0000313" key="4">
    <source>
        <dbReference type="EMBL" id="KAE8975870.1"/>
    </source>
</evidence>
<dbReference type="Proteomes" id="UP000429607">
    <property type="component" value="Unassembled WGS sequence"/>
</dbReference>
<reference evidence="6 7" key="1">
    <citation type="submission" date="2018-09" db="EMBL/GenBank/DDBJ databases">
        <title>Genomic investigation of the strawberry pathogen Phytophthora fragariae indicates pathogenicity is determined by transcriptional variation in three key races.</title>
        <authorList>
            <person name="Adams T.M."/>
            <person name="Armitage A.D."/>
            <person name="Sobczyk M.K."/>
            <person name="Bates H.J."/>
            <person name="Dunwell J.M."/>
            <person name="Nellist C.F."/>
            <person name="Harrison R.J."/>
        </authorList>
    </citation>
    <scope>NUCLEOTIDE SEQUENCE [LARGE SCALE GENOMIC DNA]</scope>
    <source>
        <strain evidence="5 6">SCRP249</strain>
        <strain evidence="4 7">SCRP324</strain>
    </source>
</reference>
<evidence type="ECO:0000313" key="5">
    <source>
        <dbReference type="EMBL" id="KAE8977220.1"/>
    </source>
</evidence>
<dbReference type="Gene3D" id="3.40.50.720">
    <property type="entry name" value="NAD(P)-binding Rossmann-like Domain"/>
    <property type="match status" value="1"/>
</dbReference>
<evidence type="ECO:0000256" key="2">
    <source>
        <dbReference type="ARBA" id="ARBA00023002"/>
    </source>
</evidence>
<sequence length="168" mass="18986">MAGILGYTEDQVVSNDFLHDKHSSTFDADACIALNDTFVKLVSWYDNEWGYSNRLVDLVLHMATIDKPRKQRQQGAQDEQEKPTIVWTPKRSARASVLMGDNVVQRLRDLALQTLAEHVEQLPTLEYIDATARHQVARAVVKLRRLKPEVLSLFIFPGVKLQGQGVSS</sequence>
<name>A0A6A3I4Y5_9STRA</name>
<dbReference type="GO" id="GO:0004365">
    <property type="term" value="F:glyceraldehyde-3-phosphate dehydrogenase (NAD+) (phosphorylating) activity"/>
    <property type="evidence" value="ECO:0007669"/>
    <property type="project" value="TreeGrafter"/>
</dbReference>
<protein>
    <recommendedName>
        <fullName evidence="3">Glyceraldehyde 3-phosphate dehydrogenase catalytic domain-containing protein</fullName>
    </recommendedName>
</protein>
<dbReference type="Proteomes" id="UP000435112">
    <property type="component" value="Unassembled WGS sequence"/>
</dbReference>
<dbReference type="Gene3D" id="3.30.360.10">
    <property type="entry name" value="Dihydrodipicolinate Reductase, domain 2"/>
    <property type="match status" value="1"/>
</dbReference>
<evidence type="ECO:0000256" key="1">
    <source>
        <dbReference type="ARBA" id="ARBA00007406"/>
    </source>
</evidence>
<proteinExistence type="inferred from homology"/>
<keyword evidence="2" id="KW-0560">Oxidoreductase</keyword>
<evidence type="ECO:0000313" key="6">
    <source>
        <dbReference type="Proteomes" id="UP000429607"/>
    </source>
</evidence>
<gene>
    <name evidence="5" type="ORF">PR001_g25192</name>
    <name evidence="4" type="ORF">PR002_g25478</name>
</gene>
<evidence type="ECO:0000259" key="3">
    <source>
        <dbReference type="Pfam" id="PF02800"/>
    </source>
</evidence>
<comment type="similarity">
    <text evidence="1">Belongs to the glyceraldehyde-3-phosphate dehydrogenase family.</text>
</comment>
<organism evidence="5 6">
    <name type="scientific">Phytophthora rubi</name>
    <dbReference type="NCBI Taxonomy" id="129364"/>
    <lineage>
        <taxon>Eukaryota</taxon>
        <taxon>Sar</taxon>
        <taxon>Stramenopiles</taxon>
        <taxon>Oomycota</taxon>
        <taxon>Peronosporomycetes</taxon>
        <taxon>Peronosporales</taxon>
        <taxon>Peronosporaceae</taxon>
        <taxon>Phytophthora</taxon>
    </lineage>
</organism>
<evidence type="ECO:0000313" key="7">
    <source>
        <dbReference type="Proteomes" id="UP000435112"/>
    </source>
</evidence>
<feature type="domain" description="Glyceraldehyde 3-phosphate dehydrogenase catalytic" evidence="3">
    <location>
        <begin position="2"/>
        <end position="45"/>
    </location>
</feature>
<dbReference type="PANTHER" id="PTHR10836:SF76">
    <property type="entry name" value="GLYCERALDEHYDE-3-PHOSPHATE DEHYDROGENASE-RELATED"/>
    <property type="match status" value="1"/>
</dbReference>
<dbReference type="AlphaFoldDB" id="A0A6A3I4Y5"/>
<dbReference type="EMBL" id="QXFU01003378">
    <property type="protein sequence ID" value="KAE8975870.1"/>
    <property type="molecule type" value="Genomic_DNA"/>
</dbReference>
<dbReference type="GO" id="GO:0005829">
    <property type="term" value="C:cytosol"/>
    <property type="evidence" value="ECO:0007669"/>
    <property type="project" value="TreeGrafter"/>
</dbReference>
<dbReference type="Pfam" id="PF02800">
    <property type="entry name" value="Gp_dh_C"/>
    <property type="match status" value="1"/>
</dbReference>